<organism evidence="2 3">
    <name type="scientific">Portunus trituberculatus</name>
    <name type="common">Swimming crab</name>
    <name type="synonym">Neptunus trituberculatus</name>
    <dbReference type="NCBI Taxonomy" id="210409"/>
    <lineage>
        <taxon>Eukaryota</taxon>
        <taxon>Metazoa</taxon>
        <taxon>Ecdysozoa</taxon>
        <taxon>Arthropoda</taxon>
        <taxon>Crustacea</taxon>
        <taxon>Multicrustacea</taxon>
        <taxon>Malacostraca</taxon>
        <taxon>Eumalacostraca</taxon>
        <taxon>Eucarida</taxon>
        <taxon>Decapoda</taxon>
        <taxon>Pleocyemata</taxon>
        <taxon>Brachyura</taxon>
        <taxon>Eubrachyura</taxon>
        <taxon>Portunoidea</taxon>
        <taxon>Portunidae</taxon>
        <taxon>Portuninae</taxon>
        <taxon>Portunus</taxon>
    </lineage>
</organism>
<sequence>MYLNVRKVSTLAGGQTRYYWYSDVSLDCLSFEVFTPLKCGKGKERRAPGSRCSPPPPPPAQPHTLVRPTTRRSTPQPPSACAPPLACGHGCTRGVLGHLDECCCSLISSLSLTGIWYNKQLNLGMYHFLAGFGHSSKSIGDKVQKFGTVTKRHGCCNAVVRLVSDVASVDEAIPTATGA</sequence>
<evidence type="ECO:0000313" key="2">
    <source>
        <dbReference type="EMBL" id="MPC59552.1"/>
    </source>
</evidence>
<comment type="caution">
    <text evidence="2">The sequence shown here is derived from an EMBL/GenBank/DDBJ whole genome shotgun (WGS) entry which is preliminary data.</text>
</comment>
<keyword evidence="3" id="KW-1185">Reference proteome</keyword>
<evidence type="ECO:0000256" key="1">
    <source>
        <dbReference type="SAM" id="MobiDB-lite"/>
    </source>
</evidence>
<feature type="region of interest" description="Disordered" evidence="1">
    <location>
        <begin position="45"/>
        <end position="77"/>
    </location>
</feature>
<dbReference type="EMBL" id="VSRR010016667">
    <property type="protein sequence ID" value="MPC59552.1"/>
    <property type="molecule type" value="Genomic_DNA"/>
</dbReference>
<reference evidence="2 3" key="1">
    <citation type="submission" date="2019-05" db="EMBL/GenBank/DDBJ databases">
        <title>Another draft genome of Portunus trituberculatus and its Hox gene families provides insights of decapod evolution.</title>
        <authorList>
            <person name="Jeong J.-H."/>
            <person name="Song I."/>
            <person name="Kim S."/>
            <person name="Choi T."/>
            <person name="Kim D."/>
            <person name="Ryu S."/>
            <person name="Kim W."/>
        </authorList>
    </citation>
    <scope>NUCLEOTIDE SEQUENCE [LARGE SCALE GENOMIC DNA]</scope>
    <source>
        <tissue evidence="2">Muscle</tissue>
    </source>
</reference>
<dbReference type="AlphaFoldDB" id="A0A5B7GKP1"/>
<name>A0A5B7GKP1_PORTR</name>
<accession>A0A5B7GKP1</accession>
<dbReference type="Proteomes" id="UP000324222">
    <property type="component" value="Unassembled WGS sequence"/>
</dbReference>
<proteinExistence type="predicted"/>
<gene>
    <name evidence="2" type="ORF">E2C01_053577</name>
</gene>
<evidence type="ECO:0000313" key="3">
    <source>
        <dbReference type="Proteomes" id="UP000324222"/>
    </source>
</evidence>
<protein>
    <submittedName>
        <fullName evidence="2">Uncharacterized protein</fullName>
    </submittedName>
</protein>